<dbReference type="InterPro" id="IPR041492">
    <property type="entry name" value="HAD_2"/>
</dbReference>
<proteinExistence type="inferred from homology"/>
<sequence length="216" mass="24537">MAIKAVIFDMDGVLIEAKEWHYDALNRALGLFGYTIERHEHATVYDGLPTKVKLQRLSIDKNLPTYLHGFINEMKQRYTLEIIVERCRPRFDHEYALSRLKMEGYRLAVASNSTRDTVEQMMQKASLTPYLDFMLSNQDVKRAKPDPEIYLKAIEMLKLHPKECLIVEDNPNGLKAAEASGAHVMPVKDVDEVNYNGLKRRIADIEAAGKSVGSAA</sequence>
<comment type="similarity">
    <text evidence="2">Belongs to the HAD-like hydrolase superfamily. CbbY/CbbZ/Gph/YieH family.</text>
</comment>
<dbReference type="PANTHER" id="PTHR46193:SF9">
    <property type="entry name" value="HALOACID DEHALOGENASE-LIKE HYDROLASE DOMAIN-CONTAINING PROTEIN SGPP"/>
    <property type="match status" value="1"/>
</dbReference>
<dbReference type="GO" id="GO:0046872">
    <property type="term" value="F:metal ion binding"/>
    <property type="evidence" value="ECO:0007669"/>
    <property type="project" value="UniProtKB-KW"/>
</dbReference>
<keyword evidence="6" id="KW-1185">Reference proteome</keyword>
<dbReference type="Proteomes" id="UP000307874">
    <property type="component" value="Unassembled WGS sequence"/>
</dbReference>
<dbReference type="AlphaFoldDB" id="A0A5C4JWW9"/>
<evidence type="ECO:0000313" key="5">
    <source>
        <dbReference type="EMBL" id="TNB49784.1"/>
    </source>
</evidence>
<dbReference type="SUPFAM" id="SSF56784">
    <property type="entry name" value="HAD-like"/>
    <property type="match status" value="1"/>
</dbReference>
<dbReference type="SFLD" id="SFLDG01135">
    <property type="entry name" value="C1.5.6:_HAD__Beta-PGM__Phospha"/>
    <property type="match status" value="1"/>
</dbReference>
<comment type="cofactor">
    <cofactor evidence="1">
        <name>Mg(2+)</name>
        <dbReference type="ChEBI" id="CHEBI:18420"/>
    </cofactor>
</comment>
<reference evidence="5 6" key="1">
    <citation type="submission" date="2019-06" db="EMBL/GenBank/DDBJ databases">
        <title>Martelella lutilitoris sp. nov., isolated from a tidal mudflat.</title>
        <authorList>
            <person name="Kim Y.-J."/>
        </authorList>
    </citation>
    <scope>NUCLEOTIDE SEQUENCE [LARGE SCALE GENOMIC DNA]</scope>
    <source>
        <strain evidence="5 6">GH2-6</strain>
    </source>
</reference>
<dbReference type="Gene3D" id="3.40.50.1000">
    <property type="entry name" value="HAD superfamily/HAD-like"/>
    <property type="match status" value="1"/>
</dbReference>
<dbReference type="PRINTS" id="PR00413">
    <property type="entry name" value="HADHALOGNASE"/>
</dbReference>
<evidence type="ECO:0000256" key="3">
    <source>
        <dbReference type="ARBA" id="ARBA00022723"/>
    </source>
</evidence>
<keyword evidence="3" id="KW-0479">Metal-binding</keyword>
<evidence type="ECO:0000256" key="1">
    <source>
        <dbReference type="ARBA" id="ARBA00001946"/>
    </source>
</evidence>
<gene>
    <name evidence="5" type="ORF">FF124_02155</name>
</gene>
<keyword evidence="4" id="KW-0460">Magnesium</keyword>
<name>A0A5C4JWW9_9HYPH</name>
<dbReference type="GO" id="GO:0003824">
    <property type="term" value="F:catalytic activity"/>
    <property type="evidence" value="ECO:0007669"/>
    <property type="project" value="UniProtKB-ARBA"/>
</dbReference>
<comment type="caution">
    <text evidence="5">The sequence shown here is derived from an EMBL/GenBank/DDBJ whole genome shotgun (WGS) entry which is preliminary data.</text>
</comment>
<evidence type="ECO:0000256" key="2">
    <source>
        <dbReference type="ARBA" id="ARBA00006171"/>
    </source>
</evidence>
<dbReference type="InterPro" id="IPR051600">
    <property type="entry name" value="Beta-PGM-like"/>
</dbReference>
<dbReference type="Pfam" id="PF13419">
    <property type="entry name" value="HAD_2"/>
    <property type="match status" value="1"/>
</dbReference>
<dbReference type="Gene3D" id="1.10.150.240">
    <property type="entry name" value="Putative phosphatase, domain 2"/>
    <property type="match status" value="1"/>
</dbReference>
<dbReference type="OrthoDB" id="7989657at2"/>
<dbReference type="PANTHER" id="PTHR46193">
    <property type="entry name" value="6-PHOSPHOGLUCONATE PHOSPHATASE"/>
    <property type="match status" value="1"/>
</dbReference>
<dbReference type="InterPro" id="IPR006439">
    <property type="entry name" value="HAD-SF_hydro_IA"/>
</dbReference>
<dbReference type="RefSeq" id="WP_138746826.1">
    <property type="nucleotide sequence ID" value="NZ_VCLB01000001.1"/>
</dbReference>
<organism evidence="5 6">
    <name type="scientific">Martelella lutilitoris</name>
    <dbReference type="NCBI Taxonomy" id="2583532"/>
    <lineage>
        <taxon>Bacteria</taxon>
        <taxon>Pseudomonadati</taxon>
        <taxon>Pseudomonadota</taxon>
        <taxon>Alphaproteobacteria</taxon>
        <taxon>Hyphomicrobiales</taxon>
        <taxon>Aurantimonadaceae</taxon>
        <taxon>Martelella</taxon>
    </lineage>
</organism>
<dbReference type="InterPro" id="IPR023214">
    <property type="entry name" value="HAD_sf"/>
</dbReference>
<dbReference type="InterPro" id="IPR023198">
    <property type="entry name" value="PGP-like_dom2"/>
</dbReference>
<evidence type="ECO:0000256" key="4">
    <source>
        <dbReference type="ARBA" id="ARBA00022842"/>
    </source>
</evidence>
<dbReference type="InterPro" id="IPR036412">
    <property type="entry name" value="HAD-like_sf"/>
</dbReference>
<dbReference type="NCBIfam" id="TIGR01549">
    <property type="entry name" value="HAD-SF-IA-v1"/>
    <property type="match status" value="1"/>
</dbReference>
<dbReference type="SFLD" id="SFLDG01129">
    <property type="entry name" value="C1.5:_HAD__Beta-PGM__Phosphata"/>
    <property type="match status" value="1"/>
</dbReference>
<accession>A0A5C4JWW9</accession>
<dbReference type="SFLD" id="SFLDS00003">
    <property type="entry name" value="Haloacid_Dehalogenase"/>
    <property type="match status" value="1"/>
</dbReference>
<dbReference type="EMBL" id="VCLB01000001">
    <property type="protein sequence ID" value="TNB49784.1"/>
    <property type="molecule type" value="Genomic_DNA"/>
</dbReference>
<evidence type="ECO:0000313" key="6">
    <source>
        <dbReference type="Proteomes" id="UP000307874"/>
    </source>
</evidence>
<dbReference type="NCBIfam" id="TIGR01509">
    <property type="entry name" value="HAD-SF-IA-v3"/>
    <property type="match status" value="1"/>
</dbReference>
<protein>
    <submittedName>
        <fullName evidence="5">HAD family phosphatase</fullName>
    </submittedName>
</protein>